<protein>
    <submittedName>
        <fullName evidence="2">Pyridoxamine 5'-phosphate oxidase family protein</fullName>
    </submittedName>
</protein>
<evidence type="ECO:0000313" key="3">
    <source>
        <dbReference type="Proteomes" id="UP001210231"/>
    </source>
</evidence>
<evidence type="ECO:0000259" key="1">
    <source>
        <dbReference type="Pfam" id="PF16242"/>
    </source>
</evidence>
<dbReference type="InterPro" id="IPR052917">
    <property type="entry name" value="Stress-Dev_Protein"/>
</dbReference>
<dbReference type="SUPFAM" id="SSF50475">
    <property type="entry name" value="FMN-binding split barrel"/>
    <property type="match status" value="1"/>
</dbReference>
<accession>A0ABT4UF72</accession>
<gene>
    <name evidence="2" type="ORF">O3P16_01525</name>
</gene>
<proteinExistence type="predicted"/>
<dbReference type="RefSeq" id="WP_407029804.1">
    <property type="nucleotide sequence ID" value="NZ_JAQGEF010000001.1"/>
</dbReference>
<dbReference type="InterPro" id="IPR038725">
    <property type="entry name" value="YdaG_split_barrel_FMN-bd"/>
</dbReference>
<feature type="domain" description="General stress protein FMN-binding split barrel" evidence="1">
    <location>
        <begin position="10"/>
        <end position="159"/>
    </location>
</feature>
<dbReference type="PANTHER" id="PTHR34818:SF1">
    <property type="entry name" value="PROTEIN BLI-3"/>
    <property type="match status" value="1"/>
</dbReference>
<comment type="caution">
    <text evidence="2">The sequence shown here is derived from an EMBL/GenBank/DDBJ whole genome shotgun (WGS) entry which is preliminary data.</text>
</comment>
<dbReference type="PANTHER" id="PTHR34818">
    <property type="entry name" value="PROTEIN BLI-3"/>
    <property type="match status" value="1"/>
</dbReference>
<dbReference type="InterPro" id="IPR012349">
    <property type="entry name" value="Split_barrel_FMN-bd"/>
</dbReference>
<dbReference type="Proteomes" id="UP001210231">
    <property type="component" value="Unassembled WGS sequence"/>
</dbReference>
<reference evidence="2 3" key="1">
    <citation type="submission" date="2022-12" db="EMBL/GenBank/DDBJ databases">
        <title>Chitinophagaceae gen. sp. nov., a new member of the family Chitinophagaceae, isolated from soil in a chemical factory.</title>
        <authorList>
            <person name="Ke Z."/>
        </authorList>
    </citation>
    <scope>NUCLEOTIDE SEQUENCE [LARGE SCALE GENOMIC DNA]</scope>
    <source>
        <strain evidence="2 3">LY-5</strain>
    </source>
</reference>
<organism evidence="2 3">
    <name type="scientific">Polluticaenibacter yanchengensis</name>
    <dbReference type="NCBI Taxonomy" id="3014562"/>
    <lineage>
        <taxon>Bacteria</taxon>
        <taxon>Pseudomonadati</taxon>
        <taxon>Bacteroidota</taxon>
        <taxon>Chitinophagia</taxon>
        <taxon>Chitinophagales</taxon>
        <taxon>Chitinophagaceae</taxon>
        <taxon>Polluticaenibacter</taxon>
    </lineage>
</organism>
<dbReference type="EMBL" id="JAQGEF010000001">
    <property type="protein sequence ID" value="MDA3613473.1"/>
    <property type="molecule type" value="Genomic_DNA"/>
</dbReference>
<dbReference type="Pfam" id="PF16242">
    <property type="entry name" value="Pyrid_ox_like"/>
    <property type="match status" value="1"/>
</dbReference>
<name>A0ABT4UF72_9BACT</name>
<evidence type="ECO:0000313" key="2">
    <source>
        <dbReference type="EMBL" id="MDA3613473.1"/>
    </source>
</evidence>
<sequence length="168" mass="19305">MSIENLQNKEAIEKLKEMINPIDIGMLCTHTTGSKHVHAVPMSTQEVDEDGNIWFLFSSESDTHRNLLLDKSICLLYSDPGNFQFLSIHANTEILRDQERINQYWNKMVQSWFDKEKEDPGILLLKVVPAEAHYWDTKSNKLVTFFKMIASGITGEEMDTARSGELKI</sequence>
<dbReference type="Gene3D" id="2.30.110.10">
    <property type="entry name" value="Electron Transport, Fmn-binding Protein, Chain A"/>
    <property type="match status" value="1"/>
</dbReference>
<keyword evidence="3" id="KW-1185">Reference proteome</keyword>